<keyword evidence="1" id="KW-1133">Transmembrane helix</keyword>
<evidence type="ECO:0000313" key="3">
    <source>
        <dbReference type="Proteomes" id="UP000198304"/>
    </source>
</evidence>
<sequence length="83" mass="8944">MTAETDEEQFNNIFKDEAIALYSEQYNIPSAETCMFVVVGLMIAAAVIIIVYAPVITLFAEKLILGGFALTASGCAAKYASEQ</sequence>
<name>A0A239L7T4_9FIRM</name>
<protein>
    <submittedName>
        <fullName evidence="2">Uncharacterized protein</fullName>
    </submittedName>
</protein>
<evidence type="ECO:0000313" key="2">
    <source>
        <dbReference type="EMBL" id="SNT25739.1"/>
    </source>
</evidence>
<evidence type="ECO:0000256" key="1">
    <source>
        <dbReference type="SAM" id="Phobius"/>
    </source>
</evidence>
<gene>
    <name evidence="2" type="ORF">SAMN05446037_10645</name>
</gene>
<keyword evidence="1" id="KW-0812">Transmembrane</keyword>
<organism evidence="2 3">
    <name type="scientific">Anaerovirgula multivorans</name>
    <dbReference type="NCBI Taxonomy" id="312168"/>
    <lineage>
        <taxon>Bacteria</taxon>
        <taxon>Bacillati</taxon>
        <taxon>Bacillota</taxon>
        <taxon>Clostridia</taxon>
        <taxon>Peptostreptococcales</taxon>
        <taxon>Natronincolaceae</taxon>
        <taxon>Anaerovirgula</taxon>
    </lineage>
</organism>
<proteinExistence type="predicted"/>
<dbReference type="EMBL" id="FZOJ01000064">
    <property type="protein sequence ID" value="SNT25739.1"/>
    <property type="molecule type" value="Genomic_DNA"/>
</dbReference>
<feature type="transmembrane region" description="Helical" evidence="1">
    <location>
        <begin position="35"/>
        <end position="60"/>
    </location>
</feature>
<dbReference type="AlphaFoldDB" id="A0A239L7T4"/>
<dbReference type="Proteomes" id="UP000198304">
    <property type="component" value="Unassembled WGS sequence"/>
</dbReference>
<dbReference type="RefSeq" id="WP_089285584.1">
    <property type="nucleotide sequence ID" value="NZ_FZOJ01000064.1"/>
</dbReference>
<accession>A0A239L7T4</accession>
<keyword evidence="3" id="KW-1185">Reference proteome</keyword>
<keyword evidence="1" id="KW-0472">Membrane</keyword>
<reference evidence="3" key="1">
    <citation type="submission" date="2017-06" db="EMBL/GenBank/DDBJ databases">
        <authorList>
            <person name="Varghese N."/>
            <person name="Submissions S."/>
        </authorList>
    </citation>
    <scope>NUCLEOTIDE SEQUENCE [LARGE SCALE GENOMIC DNA]</scope>
    <source>
        <strain evidence="3">SCA</strain>
    </source>
</reference>